<dbReference type="EC" id="2.1.1.72" evidence="1"/>
<gene>
    <name evidence="6" type="ORF">SNF14_02045</name>
</gene>
<comment type="catalytic activity">
    <reaction evidence="5">
        <text>a 2'-deoxyadenosine in DNA + S-adenosyl-L-methionine = an N(6)-methyl-2'-deoxyadenosine in DNA + S-adenosyl-L-homocysteine + H(+)</text>
        <dbReference type="Rhea" id="RHEA:15197"/>
        <dbReference type="Rhea" id="RHEA-COMP:12418"/>
        <dbReference type="Rhea" id="RHEA-COMP:12419"/>
        <dbReference type="ChEBI" id="CHEBI:15378"/>
        <dbReference type="ChEBI" id="CHEBI:57856"/>
        <dbReference type="ChEBI" id="CHEBI:59789"/>
        <dbReference type="ChEBI" id="CHEBI:90615"/>
        <dbReference type="ChEBI" id="CHEBI:90616"/>
        <dbReference type="EC" id="2.1.1.72"/>
    </reaction>
</comment>
<keyword evidence="3" id="KW-0808">Transferase</keyword>
<evidence type="ECO:0000313" key="7">
    <source>
        <dbReference type="Proteomes" id="UP001285855"/>
    </source>
</evidence>
<organism evidence="6 7">
    <name type="scientific">Winogradskyella aquimaris</name>
    <dbReference type="NCBI Taxonomy" id="864074"/>
    <lineage>
        <taxon>Bacteria</taxon>
        <taxon>Pseudomonadati</taxon>
        <taxon>Bacteroidota</taxon>
        <taxon>Flavobacteriia</taxon>
        <taxon>Flavobacteriales</taxon>
        <taxon>Flavobacteriaceae</taxon>
        <taxon>Winogradskyella</taxon>
    </lineage>
</organism>
<name>A0ABU5EJL2_9FLAO</name>
<protein>
    <recommendedName>
        <fullName evidence="1">site-specific DNA-methyltransferase (adenine-specific)</fullName>
        <ecNumber evidence="1">2.1.1.72</ecNumber>
    </recommendedName>
</protein>
<evidence type="ECO:0000256" key="4">
    <source>
        <dbReference type="ARBA" id="ARBA00022691"/>
    </source>
</evidence>
<dbReference type="GO" id="GO:0032259">
    <property type="term" value="P:methylation"/>
    <property type="evidence" value="ECO:0007669"/>
    <property type="project" value="UniProtKB-KW"/>
</dbReference>
<dbReference type="Proteomes" id="UP001285855">
    <property type="component" value="Unassembled WGS sequence"/>
</dbReference>
<evidence type="ECO:0000313" key="6">
    <source>
        <dbReference type="EMBL" id="MDY2586106.1"/>
    </source>
</evidence>
<comment type="caution">
    <text evidence="6">The sequence shown here is derived from an EMBL/GenBank/DDBJ whole genome shotgun (WGS) entry which is preliminary data.</text>
</comment>
<dbReference type="GO" id="GO:0008168">
    <property type="term" value="F:methyltransferase activity"/>
    <property type="evidence" value="ECO:0007669"/>
    <property type="project" value="UniProtKB-KW"/>
</dbReference>
<proteinExistence type="predicted"/>
<dbReference type="PRINTS" id="PR00505">
    <property type="entry name" value="D12N6MTFRASE"/>
</dbReference>
<dbReference type="InterPro" id="IPR012327">
    <property type="entry name" value="MeTrfase_D12"/>
</dbReference>
<keyword evidence="4" id="KW-0949">S-adenosyl-L-methionine</keyword>
<dbReference type="Pfam" id="PF02086">
    <property type="entry name" value="MethyltransfD12"/>
    <property type="match status" value="1"/>
</dbReference>
<reference evidence="6 7" key="1">
    <citation type="submission" date="2023-11" db="EMBL/GenBank/DDBJ databases">
        <title>Winogradskyella pelagius sp. nov., isolated from coastal sediment.</title>
        <authorList>
            <person name="Li F."/>
        </authorList>
    </citation>
    <scope>NUCLEOTIDE SEQUENCE [LARGE SCALE GENOMIC DNA]</scope>
    <source>
        <strain evidence="6 7">KCTC 23502</strain>
    </source>
</reference>
<keyword evidence="7" id="KW-1185">Reference proteome</keyword>
<dbReference type="PANTHER" id="PTHR30481">
    <property type="entry name" value="DNA ADENINE METHYLASE"/>
    <property type="match status" value="1"/>
</dbReference>
<dbReference type="InterPro" id="IPR002052">
    <property type="entry name" value="DNA_methylase_N6_adenine_CS"/>
</dbReference>
<sequence>MKYMGSKARFAKDLLPIILKDRQPGQAYVEPFAGGMNMIDKVDGIRIANDQHEELMAMWHALIYENWDPPKSVSEDEYIAIKYNQEDYPKYLVAYVGFNSFGGKWFAGYRRDKQGKRDYWSEHYRNITKQVPHLEGVQLSCQSYLDLEIPKNSIIYCDPPYASTTKYRDGFDHEQFWEWCRQQHKAGHHVFISEYKAPEDFTCIWEKGAKTTFSWHAENLAPKESIERLFVYR</sequence>
<dbReference type="EMBL" id="JAXDAE010000001">
    <property type="protein sequence ID" value="MDY2586106.1"/>
    <property type="molecule type" value="Genomic_DNA"/>
</dbReference>
<dbReference type="SUPFAM" id="SSF53335">
    <property type="entry name" value="S-adenosyl-L-methionine-dependent methyltransferases"/>
    <property type="match status" value="1"/>
</dbReference>
<evidence type="ECO:0000256" key="3">
    <source>
        <dbReference type="ARBA" id="ARBA00022679"/>
    </source>
</evidence>
<dbReference type="RefSeq" id="WP_320554479.1">
    <property type="nucleotide sequence ID" value="NZ_JAXDAE010000001.1"/>
</dbReference>
<evidence type="ECO:0000256" key="2">
    <source>
        <dbReference type="ARBA" id="ARBA00022603"/>
    </source>
</evidence>
<keyword evidence="2 6" id="KW-0489">Methyltransferase</keyword>
<accession>A0ABU5EJL2</accession>
<dbReference type="PROSITE" id="PS00092">
    <property type="entry name" value="N6_MTASE"/>
    <property type="match status" value="1"/>
</dbReference>
<dbReference type="Gene3D" id="3.40.50.150">
    <property type="entry name" value="Vaccinia Virus protein VP39"/>
    <property type="match status" value="2"/>
</dbReference>
<evidence type="ECO:0000256" key="5">
    <source>
        <dbReference type="ARBA" id="ARBA00047942"/>
    </source>
</evidence>
<dbReference type="InterPro" id="IPR029063">
    <property type="entry name" value="SAM-dependent_MTases_sf"/>
</dbReference>
<evidence type="ECO:0000256" key="1">
    <source>
        <dbReference type="ARBA" id="ARBA00011900"/>
    </source>
</evidence>